<evidence type="ECO:0000259" key="3">
    <source>
        <dbReference type="PROSITE" id="PS51387"/>
    </source>
</evidence>
<proteinExistence type="predicted"/>
<dbReference type="Pfam" id="PF00941">
    <property type="entry name" value="FAD_binding_5"/>
    <property type="match status" value="1"/>
</dbReference>
<dbReference type="InterPro" id="IPR016166">
    <property type="entry name" value="FAD-bd_PCMH"/>
</dbReference>
<dbReference type="RefSeq" id="WP_090244639.1">
    <property type="nucleotide sequence ID" value="NZ_FNOU01000008.1"/>
</dbReference>
<evidence type="ECO:0000313" key="5">
    <source>
        <dbReference type="Proteomes" id="UP000199652"/>
    </source>
</evidence>
<dbReference type="EMBL" id="FNOU01000008">
    <property type="protein sequence ID" value="SDX82380.1"/>
    <property type="molecule type" value="Genomic_DNA"/>
</dbReference>
<dbReference type="Proteomes" id="UP000199652">
    <property type="component" value="Unassembled WGS sequence"/>
</dbReference>
<protein>
    <submittedName>
        <fullName evidence="4">Carbon-monoxide dehydrogenase medium subunit</fullName>
    </submittedName>
</protein>
<dbReference type="Pfam" id="PF03450">
    <property type="entry name" value="CO_deh_flav_C"/>
    <property type="match status" value="1"/>
</dbReference>
<keyword evidence="2" id="KW-0560">Oxidoreductase</keyword>
<dbReference type="InterPro" id="IPR016167">
    <property type="entry name" value="FAD-bd_PCMH_sub1"/>
</dbReference>
<dbReference type="SUPFAM" id="SSF55447">
    <property type="entry name" value="CO dehydrogenase flavoprotein C-terminal domain-like"/>
    <property type="match status" value="1"/>
</dbReference>
<name>A0A1H3EUS5_EUBBA</name>
<dbReference type="GO" id="GO:0016491">
    <property type="term" value="F:oxidoreductase activity"/>
    <property type="evidence" value="ECO:0007669"/>
    <property type="project" value="UniProtKB-KW"/>
</dbReference>
<dbReference type="InterPro" id="IPR036318">
    <property type="entry name" value="FAD-bd_PCMH-like_sf"/>
</dbReference>
<dbReference type="Gene3D" id="3.30.390.50">
    <property type="entry name" value="CO dehydrogenase flavoprotein, C-terminal domain"/>
    <property type="match status" value="1"/>
</dbReference>
<sequence>MVYFQALSGQEALKLLTEAQGKGIILAGGSDVMVDIKAEKINPSALIDITKAPDLIGISEEEDYLRIGAATTLTDIACSPLVRRCLPSLAQGCGSVGSLQIRNSATLTGNVVSAQPAGDGAMALAALAPIFVVLSEDGERRLTMDEMYAGFGKSAIDPSRELITKIMIPMPKEREAASFIRLELRKSLSLPMLNCSAMLHCEGDVITWARLRMGPVGVGPVQAKVAEDYLVGKTFSTALAQEAGQLALEDANPRSNPLRGSREYRMDVLPIIICRALEACWAQLQGIEGKR</sequence>
<dbReference type="PROSITE" id="PS51387">
    <property type="entry name" value="FAD_PCMH"/>
    <property type="match status" value="1"/>
</dbReference>
<dbReference type="InterPro" id="IPR051312">
    <property type="entry name" value="Diverse_Substr_Oxidored"/>
</dbReference>
<dbReference type="GO" id="GO:0071949">
    <property type="term" value="F:FAD binding"/>
    <property type="evidence" value="ECO:0007669"/>
    <property type="project" value="InterPro"/>
</dbReference>
<dbReference type="InterPro" id="IPR036683">
    <property type="entry name" value="CO_DH_flav_C_dom_sf"/>
</dbReference>
<keyword evidence="5" id="KW-1185">Reference proteome</keyword>
<gene>
    <name evidence="4" type="ORF">SAMN04488579_10857</name>
</gene>
<dbReference type="AlphaFoldDB" id="A0A1H3EUS5"/>
<dbReference type="SUPFAM" id="SSF56176">
    <property type="entry name" value="FAD-binding/transporter-associated domain-like"/>
    <property type="match status" value="1"/>
</dbReference>
<dbReference type="InterPro" id="IPR016169">
    <property type="entry name" value="FAD-bd_PCMH_sub2"/>
</dbReference>
<evidence type="ECO:0000256" key="2">
    <source>
        <dbReference type="ARBA" id="ARBA00023002"/>
    </source>
</evidence>
<feature type="domain" description="FAD-binding PCMH-type" evidence="3">
    <location>
        <begin position="1"/>
        <end position="173"/>
    </location>
</feature>
<dbReference type="Gene3D" id="3.30.465.10">
    <property type="match status" value="1"/>
</dbReference>
<evidence type="ECO:0000313" key="4">
    <source>
        <dbReference type="EMBL" id="SDX82380.1"/>
    </source>
</evidence>
<keyword evidence="1" id="KW-0285">Flavoprotein</keyword>
<dbReference type="PANTHER" id="PTHR42659">
    <property type="entry name" value="XANTHINE DEHYDROGENASE SUBUNIT C-RELATED"/>
    <property type="match status" value="1"/>
</dbReference>
<accession>A0A1H3EUS5</accession>
<evidence type="ECO:0000256" key="1">
    <source>
        <dbReference type="ARBA" id="ARBA00022630"/>
    </source>
</evidence>
<organism evidence="4 5">
    <name type="scientific">Eubacterium barkeri</name>
    <name type="common">Clostridium barkeri</name>
    <dbReference type="NCBI Taxonomy" id="1528"/>
    <lineage>
        <taxon>Bacteria</taxon>
        <taxon>Bacillati</taxon>
        <taxon>Bacillota</taxon>
        <taxon>Clostridia</taxon>
        <taxon>Eubacteriales</taxon>
        <taxon>Eubacteriaceae</taxon>
        <taxon>Eubacterium</taxon>
    </lineage>
</organism>
<dbReference type="OrthoDB" id="9789842at2"/>
<dbReference type="STRING" id="1528.SAMN04488579_10857"/>
<dbReference type="PANTHER" id="PTHR42659:SF9">
    <property type="entry name" value="XANTHINE DEHYDROGENASE FAD-BINDING SUBUNIT XDHB-RELATED"/>
    <property type="match status" value="1"/>
</dbReference>
<reference evidence="5" key="1">
    <citation type="submission" date="2016-10" db="EMBL/GenBank/DDBJ databases">
        <authorList>
            <person name="Varghese N."/>
            <person name="Submissions S."/>
        </authorList>
    </citation>
    <scope>NUCLEOTIDE SEQUENCE [LARGE SCALE GENOMIC DNA]</scope>
    <source>
        <strain evidence="5">VPI 5359</strain>
    </source>
</reference>
<dbReference type="Gene3D" id="3.30.43.10">
    <property type="entry name" value="Uridine Diphospho-n-acetylenolpyruvylglucosamine Reductase, domain 2"/>
    <property type="match status" value="1"/>
</dbReference>
<dbReference type="SMART" id="SM01092">
    <property type="entry name" value="CO_deh_flav_C"/>
    <property type="match status" value="1"/>
</dbReference>
<dbReference type="InterPro" id="IPR002346">
    <property type="entry name" value="Mopterin_DH_FAD-bd"/>
</dbReference>
<dbReference type="InterPro" id="IPR005107">
    <property type="entry name" value="CO_DH_flav_C"/>
</dbReference>